<feature type="non-terminal residue" evidence="3">
    <location>
        <position position="1"/>
    </location>
</feature>
<dbReference type="Pfam" id="PF00425">
    <property type="entry name" value="Chorismate_bind"/>
    <property type="match status" value="1"/>
</dbReference>
<feature type="non-terminal residue" evidence="3">
    <location>
        <position position="251"/>
    </location>
</feature>
<feature type="domain" description="Chorismate-utilising enzyme C-terminal" evidence="2">
    <location>
        <begin position="86"/>
        <end position="247"/>
    </location>
</feature>
<name>X0WMN8_9ZZZZ</name>
<feature type="compositionally biased region" description="Pro residues" evidence="1">
    <location>
        <begin position="66"/>
        <end position="76"/>
    </location>
</feature>
<dbReference type="InterPro" id="IPR005801">
    <property type="entry name" value="ADC_synthase"/>
</dbReference>
<dbReference type="InterPro" id="IPR015890">
    <property type="entry name" value="Chorismate_C"/>
</dbReference>
<sequence length="251" mass="28045">AGPTRWDVPLPLAGFRLYDAAAVYDHQAEQWYVTAVDWPVPLARRRPSAASRLAGLRDRLASAAAMPPPGPPPAPTSSPVRVNMSKDAYFAKVNRAKRYIEAGDIYQVNLTQRFMTRTDVSPLMLYRRLRRSSPSSHAAFLPWDGVTVLSSSPELFLDLRDGHVVTRPIKGTRPRVGDAHQDAIHRRQLNKSDKERAELNMIVDLLRNDLGRVCKLGSIQVVSAGDIEEHPTVFHRVATIEGDLAARRTWL</sequence>
<dbReference type="PANTHER" id="PTHR11236:SF50">
    <property type="entry name" value="AMINODEOXYCHORISMATE SYNTHASE COMPONENT 1"/>
    <property type="match status" value="1"/>
</dbReference>
<organism evidence="3">
    <name type="scientific">marine sediment metagenome</name>
    <dbReference type="NCBI Taxonomy" id="412755"/>
    <lineage>
        <taxon>unclassified sequences</taxon>
        <taxon>metagenomes</taxon>
        <taxon>ecological metagenomes</taxon>
    </lineage>
</organism>
<protein>
    <recommendedName>
        <fullName evidence="2">Chorismate-utilising enzyme C-terminal domain-containing protein</fullName>
    </recommendedName>
</protein>
<reference evidence="3" key="1">
    <citation type="journal article" date="2014" name="Front. Microbiol.">
        <title>High frequency of phylogenetically diverse reductive dehalogenase-homologous genes in deep subseafloor sedimentary metagenomes.</title>
        <authorList>
            <person name="Kawai M."/>
            <person name="Futagami T."/>
            <person name="Toyoda A."/>
            <person name="Takaki Y."/>
            <person name="Nishi S."/>
            <person name="Hori S."/>
            <person name="Arai W."/>
            <person name="Tsubouchi T."/>
            <person name="Morono Y."/>
            <person name="Uchiyama I."/>
            <person name="Ito T."/>
            <person name="Fujiyama A."/>
            <person name="Inagaki F."/>
            <person name="Takami H."/>
        </authorList>
    </citation>
    <scope>NUCLEOTIDE SEQUENCE</scope>
    <source>
        <strain evidence="3">Expedition CK06-06</strain>
    </source>
</reference>
<dbReference type="GO" id="GO:0046820">
    <property type="term" value="F:4-amino-4-deoxychorismate synthase activity"/>
    <property type="evidence" value="ECO:0007669"/>
    <property type="project" value="TreeGrafter"/>
</dbReference>
<dbReference type="GO" id="GO:0000162">
    <property type="term" value="P:L-tryptophan biosynthetic process"/>
    <property type="evidence" value="ECO:0007669"/>
    <property type="project" value="TreeGrafter"/>
</dbReference>
<evidence type="ECO:0000259" key="2">
    <source>
        <dbReference type="Pfam" id="PF00425"/>
    </source>
</evidence>
<accession>X0WMN8</accession>
<dbReference type="Gene3D" id="3.60.120.10">
    <property type="entry name" value="Anthranilate synthase"/>
    <property type="match status" value="1"/>
</dbReference>
<dbReference type="PANTHER" id="PTHR11236">
    <property type="entry name" value="AMINOBENZOATE/ANTHRANILATE SYNTHASE"/>
    <property type="match status" value="1"/>
</dbReference>
<proteinExistence type="predicted"/>
<dbReference type="InterPro" id="IPR019999">
    <property type="entry name" value="Anth_synth_I-like"/>
</dbReference>
<evidence type="ECO:0000256" key="1">
    <source>
        <dbReference type="SAM" id="MobiDB-lite"/>
    </source>
</evidence>
<gene>
    <name evidence="3" type="ORF">S01H1_64791</name>
</gene>
<dbReference type="SUPFAM" id="SSF56322">
    <property type="entry name" value="ADC synthase"/>
    <property type="match status" value="1"/>
</dbReference>
<comment type="caution">
    <text evidence="3">The sequence shown here is derived from an EMBL/GenBank/DDBJ whole genome shotgun (WGS) entry which is preliminary data.</text>
</comment>
<dbReference type="EMBL" id="BARS01042725">
    <property type="protein sequence ID" value="GAG31905.1"/>
    <property type="molecule type" value="Genomic_DNA"/>
</dbReference>
<evidence type="ECO:0000313" key="3">
    <source>
        <dbReference type="EMBL" id="GAG31905.1"/>
    </source>
</evidence>
<feature type="region of interest" description="Disordered" evidence="1">
    <location>
        <begin position="62"/>
        <end position="81"/>
    </location>
</feature>
<dbReference type="AlphaFoldDB" id="X0WMN8"/>